<keyword evidence="2" id="KW-1185">Reference proteome</keyword>
<evidence type="ECO:0000313" key="2">
    <source>
        <dbReference type="Proteomes" id="UP000199501"/>
    </source>
</evidence>
<protein>
    <submittedName>
        <fullName evidence="1">Uncharacterized protein</fullName>
    </submittedName>
</protein>
<name>A0A1G6PC97_9PSEU</name>
<dbReference type="AlphaFoldDB" id="A0A1G6PC97"/>
<dbReference type="Proteomes" id="UP000199501">
    <property type="component" value="Unassembled WGS sequence"/>
</dbReference>
<dbReference type="EMBL" id="FMZZ01000004">
    <property type="protein sequence ID" value="SDC77176.1"/>
    <property type="molecule type" value="Genomic_DNA"/>
</dbReference>
<reference evidence="2" key="1">
    <citation type="submission" date="2016-10" db="EMBL/GenBank/DDBJ databases">
        <authorList>
            <person name="Varghese N."/>
            <person name="Submissions S."/>
        </authorList>
    </citation>
    <scope>NUCLEOTIDE SEQUENCE [LARGE SCALE GENOMIC DNA]</scope>
    <source>
        <strain evidence="2">IBRC-M 10403</strain>
    </source>
</reference>
<gene>
    <name evidence="1" type="ORF">SAMN05216174_104202</name>
</gene>
<sequence>MPTIADDALEGISSAVWTRLAVLANKNKSSDQDDVTAAQMKKLYCDSIQNFHKNPDTTQTVQGPEQIDTTAPQMVIGPYSLTVVDSISVSVGGEFTAGDATSWSANLTASLMVSGRTVWTTSYNLSPENYYVRYTPNVGIAKADITVGFFGQKLCFTASGNACYWWFGFRCTDFNSMFYCLRG</sequence>
<accession>A0A1G6PC97</accession>
<organism evidence="1 2">
    <name type="scientific">Actinokineospora iranica</name>
    <dbReference type="NCBI Taxonomy" id="1271860"/>
    <lineage>
        <taxon>Bacteria</taxon>
        <taxon>Bacillati</taxon>
        <taxon>Actinomycetota</taxon>
        <taxon>Actinomycetes</taxon>
        <taxon>Pseudonocardiales</taxon>
        <taxon>Pseudonocardiaceae</taxon>
        <taxon>Actinokineospora</taxon>
    </lineage>
</organism>
<evidence type="ECO:0000313" key="1">
    <source>
        <dbReference type="EMBL" id="SDC77176.1"/>
    </source>
</evidence>
<proteinExistence type="predicted"/>